<dbReference type="InterPro" id="IPR013217">
    <property type="entry name" value="Methyltransf_12"/>
</dbReference>
<evidence type="ECO:0000313" key="2">
    <source>
        <dbReference type="EMBL" id="ALS34591.1"/>
    </source>
</evidence>
<keyword evidence="2" id="KW-0808">Transferase</keyword>
<evidence type="ECO:0000259" key="1">
    <source>
        <dbReference type="Pfam" id="PF08242"/>
    </source>
</evidence>
<accession>A0A0U2ITA3</accession>
<organism evidence="2">
    <name type="scientific">Pseudoalteromonas translucida KMM 520</name>
    <dbReference type="NCBI Taxonomy" id="1315283"/>
    <lineage>
        <taxon>Bacteria</taxon>
        <taxon>Pseudomonadati</taxon>
        <taxon>Pseudomonadota</taxon>
        <taxon>Gammaproteobacteria</taxon>
        <taxon>Alteromonadales</taxon>
        <taxon>Pseudoalteromonadaceae</taxon>
        <taxon>Pseudoalteromonas</taxon>
    </lineage>
</organism>
<dbReference type="EMBL" id="CP011035">
    <property type="protein sequence ID" value="ALS34591.1"/>
    <property type="molecule type" value="Genomic_DNA"/>
</dbReference>
<dbReference type="Gene3D" id="3.40.50.150">
    <property type="entry name" value="Vaccinia Virus protein VP39"/>
    <property type="match status" value="1"/>
</dbReference>
<protein>
    <submittedName>
        <fullName evidence="2">tRNA (Cmo5U34)-methyltransferase</fullName>
    </submittedName>
</protein>
<keyword evidence="2" id="KW-0489">Methyltransferase</keyword>
<dbReference type="InterPro" id="IPR029063">
    <property type="entry name" value="SAM-dependent_MTases_sf"/>
</dbReference>
<dbReference type="AlphaFoldDB" id="A0A0U2ITA3"/>
<dbReference type="Proteomes" id="UP000065261">
    <property type="component" value="Chromosome II"/>
</dbReference>
<dbReference type="PATRIC" id="fig|1315283.4.peg.3182"/>
<reference evidence="2 3" key="1">
    <citation type="submission" date="2015-03" db="EMBL/GenBank/DDBJ databases">
        <authorList>
            <person name="Murphy D."/>
        </authorList>
    </citation>
    <scope>NUCLEOTIDE SEQUENCE [LARGE SCALE GENOMIC DNA]</scope>
    <source>
        <strain evidence="2 3">KMM 520</strain>
    </source>
</reference>
<evidence type="ECO:0000313" key="3">
    <source>
        <dbReference type="Proteomes" id="UP000065261"/>
    </source>
</evidence>
<dbReference type="GO" id="GO:0008168">
    <property type="term" value="F:methyltransferase activity"/>
    <property type="evidence" value="ECO:0007669"/>
    <property type="project" value="UniProtKB-KW"/>
</dbReference>
<feature type="domain" description="Methyltransferase type 12" evidence="1">
    <location>
        <begin position="45"/>
        <end position="140"/>
    </location>
</feature>
<proteinExistence type="predicted"/>
<dbReference type="GO" id="GO:0032259">
    <property type="term" value="P:methylation"/>
    <property type="evidence" value="ECO:0007669"/>
    <property type="project" value="UniProtKB-KW"/>
</dbReference>
<dbReference type="Pfam" id="PF08242">
    <property type="entry name" value="Methyltransf_12"/>
    <property type="match status" value="1"/>
</dbReference>
<gene>
    <name evidence="2" type="primary">cmoA</name>
    <name evidence="2" type="ORF">PTRA_b0051</name>
</gene>
<dbReference type="KEGG" id="ptn:PTRA_b0051"/>
<dbReference type="CDD" id="cd02440">
    <property type="entry name" value="AdoMet_MTases"/>
    <property type="match status" value="1"/>
</dbReference>
<sequence>MPTFTDDQATQYDSRITRLVPGYELLHQLTNAQLQATLKDNAHILVVGAGTGKEIIELASINPTWKFTAQDTSNDMLSVASDKFAEQGISDRVTVHCGPLEKLKTKADAALCLLVLQFVEDNGDKKQILKNIKASLNKEAALYIADLMRPETLFERDAQLLTCAKLGLGEAGQTHIRHSLENEFYPLDRMRFSELLHECGFSTIPKLYFKALGFSGYVI</sequence>
<dbReference type="RefSeq" id="WP_058374657.1">
    <property type="nucleotide sequence ID" value="NZ_CP011035.1"/>
</dbReference>
<name>A0A0U2ITA3_9GAMM</name>
<dbReference type="OrthoDB" id="8558926at2"/>
<dbReference type="SUPFAM" id="SSF53335">
    <property type="entry name" value="S-adenosyl-L-methionine-dependent methyltransferases"/>
    <property type="match status" value="1"/>
</dbReference>